<accession>A0A6J2TNV4</accession>
<organism evidence="2 3">
    <name type="scientific">Drosophila lebanonensis</name>
    <name type="common">Fruit fly</name>
    <name type="synonym">Scaptodrosophila lebanonensis</name>
    <dbReference type="NCBI Taxonomy" id="7225"/>
    <lineage>
        <taxon>Eukaryota</taxon>
        <taxon>Metazoa</taxon>
        <taxon>Ecdysozoa</taxon>
        <taxon>Arthropoda</taxon>
        <taxon>Hexapoda</taxon>
        <taxon>Insecta</taxon>
        <taxon>Pterygota</taxon>
        <taxon>Neoptera</taxon>
        <taxon>Endopterygota</taxon>
        <taxon>Diptera</taxon>
        <taxon>Brachycera</taxon>
        <taxon>Muscomorpha</taxon>
        <taxon>Ephydroidea</taxon>
        <taxon>Drosophilidae</taxon>
        <taxon>Scaptodrosophila</taxon>
    </lineage>
</organism>
<evidence type="ECO:0000313" key="3">
    <source>
        <dbReference type="RefSeq" id="XP_030376793.1"/>
    </source>
</evidence>
<feature type="region of interest" description="Disordered" evidence="1">
    <location>
        <begin position="301"/>
        <end position="334"/>
    </location>
</feature>
<dbReference type="AlphaFoldDB" id="A0A6J2TNV4"/>
<evidence type="ECO:0000313" key="2">
    <source>
        <dbReference type="Proteomes" id="UP000504634"/>
    </source>
</evidence>
<dbReference type="Proteomes" id="UP000504634">
    <property type="component" value="Unplaced"/>
</dbReference>
<dbReference type="GeneID" id="115625765"/>
<gene>
    <name evidence="3" type="primary">LOC115625765</name>
</gene>
<proteinExistence type="predicted"/>
<evidence type="ECO:0000256" key="1">
    <source>
        <dbReference type="SAM" id="MobiDB-lite"/>
    </source>
</evidence>
<protein>
    <submittedName>
        <fullName evidence="3">Uncharacterized protein LOC115625765</fullName>
    </submittedName>
</protein>
<dbReference type="RefSeq" id="XP_030376793.1">
    <property type="nucleotide sequence ID" value="XM_030520933.1"/>
</dbReference>
<feature type="region of interest" description="Disordered" evidence="1">
    <location>
        <begin position="1"/>
        <end position="25"/>
    </location>
</feature>
<sequence length="368" mass="42414">MDNIKQNFRKQRTSRSEPRPGPAAATAVINARVQQMLAQQPYGHIKPPPPIGPHWSGPKRSQFHKWTSARAPNFNYDVEHSGPDGLEDLDNDHRSTRDRYGHYHLEPEMTSSVKFSSDLERRQPIQDYASATPVSNTHHYHKRSQLPFETQLKVDRLAQQVRPKPQHLMPKTKTHKHRNLDDFEDDEVFEPNVSLRAKTARPMIRASRVPLTRRSVTERPNRPRKAWEPTIRPDLLHLINISSFEPVQARPSPRKRKSRNLASEESYRQHTRNPIPSSTDMMGAFYTGPYELVAGQPLHSRRLKGEDSPQPPRVSYWQGMKAPAHPQPDETPEEKLDRLYDRIFQNELSRLNQDNGAEEGEGECEGGI</sequence>
<feature type="region of interest" description="Disordered" evidence="1">
    <location>
        <begin position="246"/>
        <end position="281"/>
    </location>
</feature>
<reference evidence="3" key="1">
    <citation type="submission" date="2025-08" db="UniProtKB">
        <authorList>
            <consortium name="RefSeq"/>
        </authorList>
    </citation>
    <scope>IDENTIFICATION</scope>
    <source>
        <strain evidence="3">11010-0011.00</strain>
        <tissue evidence="3">Whole body</tissue>
    </source>
</reference>
<name>A0A6J2TNV4_DROLE</name>
<keyword evidence="2" id="KW-1185">Reference proteome</keyword>